<protein>
    <submittedName>
        <fullName evidence="1">Reverse transcriptase</fullName>
    </submittedName>
</protein>
<keyword evidence="1" id="KW-0548">Nucleotidyltransferase</keyword>
<dbReference type="InterPro" id="IPR043502">
    <property type="entry name" value="DNA/RNA_pol_sf"/>
</dbReference>
<keyword evidence="2" id="KW-1185">Reference proteome</keyword>
<name>A0A225VJI0_9STRA</name>
<evidence type="ECO:0000313" key="1">
    <source>
        <dbReference type="EMBL" id="OWZ05038.1"/>
    </source>
</evidence>
<gene>
    <name evidence="1" type="ORF">PHMEG_00022945</name>
</gene>
<dbReference type="Proteomes" id="UP000198211">
    <property type="component" value="Unassembled WGS sequence"/>
</dbReference>
<organism evidence="1 2">
    <name type="scientific">Phytophthora megakarya</name>
    <dbReference type="NCBI Taxonomy" id="4795"/>
    <lineage>
        <taxon>Eukaryota</taxon>
        <taxon>Sar</taxon>
        <taxon>Stramenopiles</taxon>
        <taxon>Oomycota</taxon>
        <taxon>Peronosporomycetes</taxon>
        <taxon>Peronosporales</taxon>
        <taxon>Peronosporaceae</taxon>
        <taxon>Phytophthora</taxon>
    </lineage>
</organism>
<evidence type="ECO:0000313" key="2">
    <source>
        <dbReference type="Proteomes" id="UP000198211"/>
    </source>
</evidence>
<proteinExistence type="predicted"/>
<keyword evidence="1" id="KW-0808">Transferase</keyword>
<dbReference type="SUPFAM" id="SSF56672">
    <property type="entry name" value="DNA/RNA polymerases"/>
    <property type="match status" value="1"/>
</dbReference>
<dbReference type="OrthoDB" id="128532at2759"/>
<sequence length="173" mass="18933">MNGVTGEVDGNTSLNNLLLCNTLLELDDMSMTVLGDALKADDLAEVVMIRPEEQLNSSWVVDKAVLEDTTKALSARSRSEIFQDHSDPLHSPLAEFGDVVSKTSPIGLFQKSIDAFFCAKYEAGLVHESKSPQSTLTHSVRKPNGKWRIVHAFNKLNAATIPAQTPITRKDVL</sequence>
<dbReference type="EMBL" id="NBNE01004639">
    <property type="protein sequence ID" value="OWZ05038.1"/>
    <property type="molecule type" value="Genomic_DNA"/>
</dbReference>
<reference evidence="2" key="1">
    <citation type="submission" date="2017-03" db="EMBL/GenBank/DDBJ databases">
        <title>Phytopthora megakarya and P. palmivora, two closely related causual agents of cacao black pod achieved similar genome size and gene model numbers by different mechanisms.</title>
        <authorList>
            <person name="Ali S."/>
            <person name="Shao J."/>
            <person name="Larry D.J."/>
            <person name="Kronmiller B."/>
            <person name="Shen D."/>
            <person name="Strem M.D."/>
            <person name="Melnick R.L."/>
            <person name="Guiltinan M.J."/>
            <person name="Tyler B.M."/>
            <person name="Meinhardt L.W."/>
            <person name="Bailey B.A."/>
        </authorList>
    </citation>
    <scope>NUCLEOTIDE SEQUENCE [LARGE SCALE GENOMIC DNA]</scope>
    <source>
        <strain evidence="2">zdho120</strain>
    </source>
</reference>
<dbReference type="Gene3D" id="3.10.10.10">
    <property type="entry name" value="HIV Type 1 Reverse Transcriptase, subunit A, domain 1"/>
    <property type="match status" value="1"/>
</dbReference>
<dbReference type="GO" id="GO:0003964">
    <property type="term" value="F:RNA-directed DNA polymerase activity"/>
    <property type="evidence" value="ECO:0007669"/>
    <property type="project" value="UniProtKB-KW"/>
</dbReference>
<accession>A0A225VJI0</accession>
<keyword evidence="1" id="KW-0695">RNA-directed DNA polymerase</keyword>
<dbReference type="AlphaFoldDB" id="A0A225VJI0"/>
<comment type="caution">
    <text evidence="1">The sequence shown here is derived from an EMBL/GenBank/DDBJ whole genome shotgun (WGS) entry which is preliminary data.</text>
</comment>